<feature type="domain" description="UPAR/Ly6" evidence="11">
    <location>
        <begin position="25"/>
        <end position="114"/>
    </location>
</feature>
<evidence type="ECO:0000256" key="9">
    <source>
        <dbReference type="SAM" id="Phobius"/>
    </source>
</evidence>
<keyword evidence="5 10" id="KW-0732">Signal</keyword>
<evidence type="ECO:0000256" key="8">
    <source>
        <dbReference type="ARBA" id="ARBA00023180"/>
    </source>
</evidence>
<dbReference type="Gene3D" id="2.10.60.10">
    <property type="entry name" value="CD59"/>
    <property type="match status" value="1"/>
</dbReference>
<comment type="subcellular location">
    <subcellularLocation>
        <location evidence="1">Cell membrane</location>
    </subcellularLocation>
    <subcellularLocation>
        <location evidence="2">Secreted</location>
    </subcellularLocation>
</comment>
<dbReference type="GeneTree" id="ENSGT00940000153378"/>
<dbReference type="GO" id="GO:0005576">
    <property type="term" value="C:extracellular region"/>
    <property type="evidence" value="ECO:0007669"/>
    <property type="project" value="UniProtKB-SubCell"/>
</dbReference>
<keyword evidence="9" id="KW-0812">Transmembrane</keyword>
<keyword evidence="4" id="KW-0964">Secreted</keyword>
<keyword evidence="6 9" id="KW-0472">Membrane</keyword>
<dbReference type="PANTHER" id="PTHR16983">
    <property type="entry name" value="UPAR/LY6 DOMAIN-CONTAINING PROTEIN"/>
    <property type="match status" value="1"/>
</dbReference>
<dbReference type="SMART" id="SM00134">
    <property type="entry name" value="LU"/>
    <property type="match status" value="1"/>
</dbReference>
<dbReference type="InterPro" id="IPR016054">
    <property type="entry name" value="LY6_UPA_recep-like"/>
</dbReference>
<evidence type="ECO:0000313" key="12">
    <source>
        <dbReference type="Ensembl" id="ENSLLTP00000004974.1"/>
    </source>
</evidence>
<dbReference type="InterPro" id="IPR045860">
    <property type="entry name" value="Snake_toxin-like_sf"/>
</dbReference>
<sequence length="130" mass="13736">MPTSMKAPLAILLAACLCVDGVFSLVCWSCDNVESNWQCWKTQTCSDEDNYCVTTYSGGGIGGYSTQSISKGCVPVCPNVGVDIGIAAISVHCCSSFLCNVSGANSIQINHLVLALAMLASFFYLFGSRL</sequence>
<evidence type="ECO:0000256" key="6">
    <source>
        <dbReference type="ARBA" id="ARBA00023136"/>
    </source>
</evidence>
<keyword evidence="13" id="KW-1185">Reference proteome</keyword>
<keyword evidence="9" id="KW-1133">Transmembrane helix</keyword>
<keyword evidence="7" id="KW-1015">Disulfide bond</keyword>
<dbReference type="GO" id="GO:0030550">
    <property type="term" value="F:acetylcholine receptor inhibitor activity"/>
    <property type="evidence" value="ECO:0007669"/>
    <property type="project" value="TreeGrafter"/>
</dbReference>
<organism evidence="12 13">
    <name type="scientific">Laticauda laticaudata</name>
    <name type="common">Blue-ringed sea krait</name>
    <name type="synonym">Blue-lipped sea krait</name>
    <dbReference type="NCBI Taxonomy" id="8630"/>
    <lineage>
        <taxon>Eukaryota</taxon>
        <taxon>Metazoa</taxon>
        <taxon>Chordata</taxon>
        <taxon>Craniata</taxon>
        <taxon>Vertebrata</taxon>
        <taxon>Euteleostomi</taxon>
        <taxon>Lepidosauria</taxon>
        <taxon>Squamata</taxon>
        <taxon>Bifurcata</taxon>
        <taxon>Unidentata</taxon>
        <taxon>Episquamata</taxon>
        <taxon>Toxicofera</taxon>
        <taxon>Serpentes</taxon>
        <taxon>Colubroidea</taxon>
        <taxon>Elapidae</taxon>
        <taxon>Laticaudinae</taxon>
        <taxon>Laticauda</taxon>
    </lineage>
</organism>
<reference evidence="12" key="1">
    <citation type="submission" date="2025-08" db="UniProtKB">
        <authorList>
            <consortium name="Ensembl"/>
        </authorList>
    </citation>
    <scope>IDENTIFICATION</scope>
</reference>
<evidence type="ECO:0000256" key="1">
    <source>
        <dbReference type="ARBA" id="ARBA00004236"/>
    </source>
</evidence>
<evidence type="ECO:0000256" key="2">
    <source>
        <dbReference type="ARBA" id="ARBA00004613"/>
    </source>
</evidence>
<dbReference type="SUPFAM" id="SSF57302">
    <property type="entry name" value="Snake toxin-like"/>
    <property type="match status" value="1"/>
</dbReference>
<dbReference type="Proteomes" id="UP000694406">
    <property type="component" value="Unplaced"/>
</dbReference>
<dbReference type="FunFam" id="2.10.60.10:FF:000003">
    <property type="entry name" value="lymphocyte antigen 6E isoform X1"/>
    <property type="match status" value="1"/>
</dbReference>
<name>A0A8C5RLI8_LATLA</name>
<feature type="transmembrane region" description="Helical" evidence="9">
    <location>
        <begin position="109"/>
        <end position="127"/>
    </location>
</feature>
<dbReference type="InterPro" id="IPR051110">
    <property type="entry name" value="Ly-6/neurotoxin-like_GPI-ap"/>
</dbReference>
<evidence type="ECO:0000256" key="5">
    <source>
        <dbReference type="ARBA" id="ARBA00022729"/>
    </source>
</evidence>
<evidence type="ECO:0000259" key="11">
    <source>
        <dbReference type="SMART" id="SM00134"/>
    </source>
</evidence>
<evidence type="ECO:0000256" key="7">
    <source>
        <dbReference type="ARBA" id="ARBA00023157"/>
    </source>
</evidence>
<keyword evidence="3" id="KW-1003">Cell membrane</keyword>
<evidence type="ECO:0000313" key="13">
    <source>
        <dbReference type="Proteomes" id="UP000694406"/>
    </source>
</evidence>
<dbReference type="InterPro" id="IPR035076">
    <property type="entry name" value="Toxin/TOLIP"/>
</dbReference>
<dbReference type="PANTHER" id="PTHR16983:SF30">
    <property type="entry name" value="LYMPHOCYTE ANTIGEN 6 COMPLEX, LOCUS E-RELATED"/>
    <property type="match status" value="1"/>
</dbReference>
<evidence type="ECO:0000256" key="3">
    <source>
        <dbReference type="ARBA" id="ARBA00022475"/>
    </source>
</evidence>
<keyword evidence="8" id="KW-0325">Glycoprotein</keyword>
<dbReference type="GO" id="GO:0005886">
    <property type="term" value="C:plasma membrane"/>
    <property type="evidence" value="ECO:0007669"/>
    <property type="project" value="UniProtKB-SubCell"/>
</dbReference>
<dbReference type="AlphaFoldDB" id="A0A8C5RLI8"/>
<dbReference type="Ensembl" id="ENSLLTT00000005174.1">
    <property type="protein sequence ID" value="ENSLLTP00000004974.1"/>
    <property type="gene ID" value="ENSLLTG00000003792.1"/>
</dbReference>
<proteinExistence type="predicted"/>
<accession>A0A8C5RLI8</accession>
<feature type="chain" id="PRO_5034993211" description="UPAR/Ly6 domain-containing protein" evidence="10">
    <location>
        <begin position="25"/>
        <end position="130"/>
    </location>
</feature>
<dbReference type="Pfam" id="PF00087">
    <property type="entry name" value="Toxin_TOLIP"/>
    <property type="match status" value="1"/>
</dbReference>
<protein>
    <recommendedName>
        <fullName evidence="11">UPAR/Ly6 domain-containing protein</fullName>
    </recommendedName>
</protein>
<feature type="signal peptide" evidence="10">
    <location>
        <begin position="1"/>
        <end position="24"/>
    </location>
</feature>
<evidence type="ECO:0000256" key="10">
    <source>
        <dbReference type="SAM" id="SignalP"/>
    </source>
</evidence>
<evidence type="ECO:0000256" key="4">
    <source>
        <dbReference type="ARBA" id="ARBA00022525"/>
    </source>
</evidence>
<reference evidence="12" key="2">
    <citation type="submission" date="2025-09" db="UniProtKB">
        <authorList>
            <consortium name="Ensembl"/>
        </authorList>
    </citation>
    <scope>IDENTIFICATION</scope>
</reference>
<dbReference type="CDD" id="cd23543">
    <property type="entry name" value="TFP_LU_ECD_Ly6E"/>
    <property type="match status" value="1"/>
</dbReference>